<reference evidence="1" key="1">
    <citation type="journal article" date="2014" name="Front. Microbiol.">
        <title>High frequency of phylogenetically diverse reductive dehalogenase-homologous genes in deep subseafloor sedimentary metagenomes.</title>
        <authorList>
            <person name="Kawai M."/>
            <person name="Futagami T."/>
            <person name="Toyoda A."/>
            <person name="Takaki Y."/>
            <person name="Nishi S."/>
            <person name="Hori S."/>
            <person name="Arai W."/>
            <person name="Tsubouchi T."/>
            <person name="Morono Y."/>
            <person name="Uchiyama I."/>
            <person name="Ito T."/>
            <person name="Fujiyama A."/>
            <person name="Inagaki F."/>
            <person name="Takami H."/>
        </authorList>
    </citation>
    <scope>NUCLEOTIDE SEQUENCE</scope>
    <source>
        <strain evidence="1">Expedition CK06-06</strain>
    </source>
</reference>
<protein>
    <submittedName>
        <fullName evidence="1">Uncharacterized protein</fullName>
    </submittedName>
</protein>
<dbReference type="EMBL" id="BART01000260">
    <property type="protein sequence ID" value="GAG69049.1"/>
    <property type="molecule type" value="Genomic_DNA"/>
</dbReference>
<dbReference type="AlphaFoldDB" id="X0ZI72"/>
<feature type="non-terminal residue" evidence="1">
    <location>
        <position position="1"/>
    </location>
</feature>
<organism evidence="1">
    <name type="scientific">marine sediment metagenome</name>
    <dbReference type="NCBI Taxonomy" id="412755"/>
    <lineage>
        <taxon>unclassified sequences</taxon>
        <taxon>metagenomes</taxon>
        <taxon>ecological metagenomes</taxon>
    </lineage>
</organism>
<name>X0ZI72_9ZZZZ</name>
<gene>
    <name evidence="1" type="ORF">S01H4_01433</name>
</gene>
<evidence type="ECO:0000313" key="1">
    <source>
        <dbReference type="EMBL" id="GAG69049.1"/>
    </source>
</evidence>
<comment type="caution">
    <text evidence="1">The sequence shown here is derived from an EMBL/GenBank/DDBJ whole genome shotgun (WGS) entry which is preliminary data.</text>
</comment>
<accession>X0ZI72</accession>
<proteinExistence type="predicted"/>
<sequence length="75" mass="9106">LCAVYDYLYPKNKYFSAYDIVNLFNEKPWLKLINKKIIQKKIFNTLEEELEEAKRILDLQDLKRARDFIGEYLSK</sequence>